<feature type="transmembrane region" description="Helical" evidence="1">
    <location>
        <begin position="124"/>
        <end position="148"/>
    </location>
</feature>
<dbReference type="RefSeq" id="WP_380937914.1">
    <property type="nucleotide sequence ID" value="NZ_JBHUFC010000001.1"/>
</dbReference>
<proteinExistence type="predicted"/>
<keyword evidence="1" id="KW-0812">Transmembrane</keyword>
<protein>
    <recommendedName>
        <fullName evidence="4">DUF2975 domain-containing protein</fullName>
    </recommendedName>
</protein>
<organism evidence="2 3">
    <name type="scientific">Sphingomonas floccifaciens</name>
    <dbReference type="NCBI Taxonomy" id="1844115"/>
    <lineage>
        <taxon>Bacteria</taxon>
        <taxon>Pseudomonadati</taxon>
        <taxon>Pseudomonadota</taxon>
        <taxon>Alphaproteobacteria</taxon>
        <taxon>Sphingomonadales</taxon>
        <taxon>Sphingomonadaceae</taxon>
        <taxon>Sphingomonas</taxon>
    </lineage>
</organism>
<accession>A0ABW4N8H7</accession>
<keyword evidence="1" id="KW-0472">Membrane</keyword>
<evidence type="ECO:0008006" key="4">
    <source>
        <dbReference type="Google" id="ProtNLM"/>
    </source>
</evidence>
<feature type="transmembrane region" description="Helical" evidence="1">
    <location>
        <begin position="18"/>
        <end position="39"/>
    </location>
</feature>
<evidence type="ECO:0000256" key="1">
    <source>
        <dbReference type="SAM" id="Phobius"/>
    </source>
</evidence>
<comment type="caution">
    <text evidence="2">The sequence shown here is derived from an EMBL/GenBank/DDBJ whole genome shotgun (WGS) entry which is preliminary data.</text>
</comment>
<dbReference type="Proteomes" id="UP001597283">
    <property type="component" value="Unassembled WGS sequence"/>
</dbReference>
<evidence type="ECO:0000313" key="2">
    <source>
        <dbReference type="EMBL" id="MFD1786179.1"/>
    </source>
</evidence>
<reference evidence="3" key="1">
    <citation type="journal article" date="2019" name="Int. J. Syst. Evol. Microbiol.">
        <title>The Global Catalogue of Microorganisms (GCM) 10K type strain sequencing project: providing services to taxonomists for standard genome sequencing and annotation.</title>
        <authorList>
            <consortium name="The Broad Institute Genomics Platform"/>
            <consortium name="The Broad Institute Genome Sequencing Center for Infectious Disease"/>
            <person name="Wu L."/>
            <person name="Ma J."/>
        </authorList>
    </citation>
    <scope>NUCLEOTIDE SEQUENCE [LARGE SCALE GENOMIC DNA]</scope>
    <source>
        <strain evidence="3">Q85</strain>
    </source>
</reference>
<gene>
    <name evidence="2" type="ORF">ACFSC3_01205</name>
</gene>
<feature type="transmembrane region" description="Helical" evidence="1">
    <location>
        <begin position="59"/>
        <end position="76"/>
    </location>
</feature>
<keyword evidence="1" id="KW-1133">Transmembrane helix</keyword>
<feature type="transmembrane region" description="Helical" evidence="1">
    <location>
        <begin position="97"/>
        <end position="118"/>
    </location>
</feature>
<sequence>MRYATAARFRTDCARLRLIAMVTAGGIVFAIALSWLVPLLRGSLTLSHPMLAADIVRRIPDFCYVSGIVFMGQALGRLAKGRPLQATLAQALRRIGWMIGIGSVLDVFVVTNVIRWILGTRGGYGMFDVGSMTLAILSGALIMLGYVIDQAVRVQGEMDEMF</sequence>
<name>A0ABW4N8H7_9SPHN</name>
<dbReference type="EMBL" id="JBHUFC010000001">
    <property type="protein sequence ID" value="MFD1786179.1"/>
    <property type="molecule type" value="Genomic_DNA"/>
</dbReference>
<keyword evidence="3" id="KW-1185">Reference proteome</keyword>
<evidence type="ECO:0000313" key="3">
    <source>
        <dbReference type="Proteomes" id="UP001597283"/>
    </source>
</evidence>